<dbReference type="EnsemblPlants" id="Solyc00g104330.2.1">
    <property type="protein sequence ID" value="Solyc00g104330.2.1"/>
    <property type="gene ID" value="Solyc00g104330.2"/>
</dbReference>
<dbReference type="InParanoid" id="A0A494G9R1"/>
<proteinExistence type="predicted"/>
<organism evidence="2">
    <name type="scientific">Solanum lycopersicum</name>
    <name type="common">Tomato</name>
    <name type="synonym">Lycopersicon esculentum</name>
    <dbReference type="NCBI Taxonomy" id="4081"/>
    <lineage>
        <taxon>Eukaryota</taxon>
        <taxon>Viridiplantae</taxon>
        <taxon>Streptophyta</taxon>
        <taxon>Embryophyta</taxon>
        <taxon>Tracheophyta</taxon>
        <taxon>Spermatophyta</taxon>
        <taxon>Magnoliopsida</taxon>
        <taxon>eudicotyledons</taxon>
        <taxon>Gunneridae</taxon>
        <taxon>Pentapetalae</taxon>
        <taxon>asterids</taxon>
        <taxon>lamiids</taxon>
        <taxon>Solanales</taxon>
        <taxon>Solanaceae</taxon>
        <taxon>Solanoideae</taxon>
        <taxon>Solaneae</taxon>
        <taxon>Solanum</taxon>
        <taxon>Solanum subgen. Lycopersicon</taxon>
    </lineage>
</organism>
<evidence type="ECO:0000313" key="2">
    <source>
        <dbReference type="EnsemblPlants" id="Solyc00g104330.2.1"/>
    </source>
</evidence>
<keyword evidence="3" id="KW-1185">Reference proteome</keyword>
<reference evidence="2" key="1">
    <citation type="journal article" date="2012" name="Nature">
        <title>The tomato genome sequence provides insights into fleshy fruit evolution.</title>
        <authorList>
            <consortium name="Tomato Genome Consortium"/>
        </authorList>
    </citation>
    <scope>NUCLEOTIDE SEQUENCE [LARGE SCALE GENOMIC DNA]</scope>
    <source>
        <strain evidence="2">cv. Heinz 1706</strain>
    </source>
</reference>
<protein>
    <submittedName>
        <fullName evidence="2">Uncharacterized protein</fullName>
    </submittedName>
</protein>
<name>A0A494G9R1_SOLLC</name>
<feature type="compositionally biased region" description="Basic and acidic residues" evidence="1">
    <location>
        <begin position="32"/>
        <end position="48"/>
    </location>
</feature>
<feature type="region of interest" description="Disordered" evidence="1">
    <location>
        <begin position="64"/>
        <end position="129"/>
    </location>
</feature>
<evidence type="ECO:0000256" key="1">
    <source>
        <dbReference type="SAM" id="MobiDB-lite"/>
    </source>
</evidence>
<sequence length="212" mass="23052">MERRGGRRWVVEEVWVVVDDERKRKKTGGKVVGRERNRDGEMGRREGRLSSGLSWLVSFRRGDWSSGLARGQGRGRGRGGEEARARPAGSEANASDAYEGSTSSEQRDCARSGEPRQGPTSKANQRIGKKGYARFVRSGARQDKGEGRLGQKAARAASSATQAAAATVSTHETSTRESVQPREPAVPVVAMDALCSCCRAALSHRRWGRVLV</sequence>
<accession>A0A494G9R1</accession>
<dbReference type="Proteomes" id="UP000004994">
    <property type="component" value="Unassembled WGS sequence"/>
</dbReference>
<dbReference type="AlphaFoldDB" id="A0A494G9R1"/>
<dbReference type="PaxDb" id="4081-Solyc00g104330.1.1"/>
<feature type="compositionally biased region" description="Basic and acidic residues" evidence="1">
    <location>
        <begin position="105"/>
        <end position="114"/>
    </location>
</feature>
<dbReference type="Gramene" id="Solyc00g104330.2.1">
    <property type="protein sequence ID" value="Solyc00g104330.2.1"/>
    <property type="gene ID" value="Solyc00g104330.2"/>
</dbReference>
<feature type="region of interest" description="Disordered" evidence="1">
    <location>
        <begin position="22"/>
        <end position="48"/>
    </location>
</feature>
<reference evidence="2" key="2">
    <citation type="submission" date="2019-04" db="UniProtKB">
        <authorList>
            <consortium name="EnsemblPlants"/>
        </authorList>
    </citation>
    <scope>IDENTIFICATION</scope>
    <source>
        <strain evidence="2">cv. Heinz 1706</strain>
    </source>
</reference>
<feature type="compositionally biased region" description="Low complexity" evidence="1">
    <location>
        <begin position="158"/>
        <end position="170"/>
    </location>
</feature>
<evidence type="ECO:0000313" key="3">
    <source>
        <dbReference type="Proteomes" id="UP000004994"/>
    </source>
</evidence>
<feature type="region of interest" description="Disordered" evidence="1">
    <location>
        <begin position="158"/>
        <end position="183"/>
    </location>
</feature>